<dbReference type="PANTHER" id="PTHR41786">
    <property type="entry name" value="MOTILITY ACCESSORY FACTOR MAF"/>
    <property type="match status" value="1"/>
</dbReference>
<dbReference type="Pfam" id="PF01973">
    <property type="entry name" value="MptE-like"/>
    <property type="match status" value="1"/>
</dbReference>
<gene>
    <name evidence="4" type="ORF">FC774_15435</name>
</gene>
<evidence type="ECO:0000259" key="3">
    <source>
        <dbReference type="Pfam" id="PF20157"/>
    </source>
</evidence>
<reference evidence="4 5" key="1">
    <citation type="submission" date="2019-04" db="EMBL/GenBank/DDBJ databases">
        <title>Genome sequencing of Clostridium botulinum Groups I-IV and Clostridium butyricum.</title>
        <authorList>
            <person name="Brunt J."/>
            <person name="Van Vliet A.H.M."/>
            <person name="Stringer S.C."/>
            <person name="Carter A.T."/>
            <person name="Peck M.W."/>
        </authorList>
    </citation>
    <scope>NUCLEOTIDE SEQUENCE [LARGE SCALE GENOMIC DNA]</scope>
    <source>
        <strain evidence="4 5">1605</strain>
    </source>
</reference>
<name>A0A6M0V8U8_CLOBO</name>
<dbReference type="RefSeq" id="WP_061302053.1">
    <property type="nucleotide sequence ID" value="NZ_LFPA01000129.1"/>
</dbReference>
<evidence type="ECO:0000313" key="4">
    <source>
        <dbReference type="EMBL" id="NFF89246.1"/>
    </source>
</evidence>
<keyword evidence="4" id="KW-0808">Transferase</keyword>
<dbReference type="SUPFAM" id="SSF53335">
    <property type="entry name" value="S-adenosyl-L-methionine-dependent methyltransferases"/>
    <property type="match status" value="1"/>
</dbReference>
<dbReference type="InterPro" id="IPR045376">
    <property type="entry name" value="Maf_N"/>
</dbReference>
<evidence type="ECO:0000259" key="2">
    <source>
        <dbReference type="Pfam" id="PF01973"/>
    </source>
</evidence>
<keyword evidence="1" id="KW-0175">Coiled coil</keyword>
<accession>A0A6M0V8U8</accession>
<dbReference type="InterPro" id="IPR029063">
    <property type="entry name" value="SAM-dependent_MTases_sf"/>
</dbReference>
<organism evidence="4 5">
    <name type="scientific">Clostridium botulinum</name>
    <dbReference type="NCBI Taxonomy" id="1491"/>
    <lineage>
        <taxon>Bacteria</taxon>
        <taxon>Bacillati</taxon>
        <taxon>Bacillota</taxon>
        <taxon>Clostridia</taxon>
        <taxon>Eubacteriales</taxon>
        <taxon>Clostridiaceae</taxon>
        <taxon>Clostridium</taxon>
    </lineage>
</organism>
<protein>
    <submittedName>
        <fullName evidence="4">Motility associated factor glycosyltransferase family protein</fullName>
    </submittedName>
</protein>
<evidence type="ECO:0000313" key="5">
    <source>
        <dbReference type="Proteomes" id="UP000476820"/>
    </source>
</evidence>
<comment type="caution">
    <text evidence="4">The sequence shown here is derived from an EMBL/GenBank/DDBJ whole genome shotgun (WGS) entry which is preliminary data.</text>
</comment>
<feature type="domain" description="Glycosyltransferase Maf N-terminal" evidence="3">
    <location>
        <begin position="72"/>
        <end position="179"/>
    </location>
</feature>
<dbReference type="EMBL" id="SWOV01000057">
    <property type="protein sequence ID" value="NFF89246.1"/>
    <property type="molecule type" value="Genomic_DNA"/>
</dbReference>
<dbReference type="AlphaFoldDB" id="A0A6M0V8U8"/>
<feature type="domain" description="6-hydroxymethylpterin diphosphokinase MptE-like" evidence="2">
    <location>
        <begin position="199"/>
        <end position="369"/>
    </location>
</feature>
<evidence type="ECO:0000256" key="1">
    <source>
        <dbReference type="SAM" id="Coils"/>
    </source>
</evidence>
<dbReference type="Proteomes" id="UP000476820">
    <property type="component" value="Unassembled WGS sequence"/>
</dbReference>
<dbReference type="GO" id="GO:0016740">
    <property type="term" value="F:transferase activity"/>
    <property type="evidence" value="ECO:0007669"/>
    <property type="project" value="UniProtKB-KW"/>
</dbReference>
<dbReference type="PANTHER" id="PTHR41786:SF1">
    <property type="entry name" value="6-HYDROXYMETHYLPTERIN DIPHOSPHOKINASE MPTE-LIKE DOMAIN-CONTAINING PROTEIN"/>
    <property type="match status" value="1"/>
</dbReference>
<dbReference type="Pfam" id="PF20157">
    <property type="entry name" value="Maf_flag10_N"/>
    <property type="match status" value="1"/>
</dbReference>
<proteinExistence type="predicted"/>
<feature type="coiled-coil region" evidence="1">
    <location>
        <begin position="479"/>
        <end position="517"/>
    </location>
</feature>
<sequence length="606" mass="70431">MFNKNLSALKEHYLELYQTIIDRNGEKKTEKVKSKNGMVNLMIDNEFWIHSRYNPQNEAEKWIDNINIKDEDTIITIGLGLGYYLDPLFDRYKDKKIIIVEPNIEVFKSMLSVMDITKFIKSENIVFMVGLSPYVVRKLISEYLKENKIKKVYISEMTIYRKINIDYIEELYEELDKALFQFISNIATEVAFSQMWLNNTIRLLECINEIPNIKSIEDRFSKLPVVIVSAGPSLEKNMELLKELDNKALIIAVGSAVNILEKKNISPHIIMGVDGQEMEAKIFQSLKNTKPILIFTPSIHYKAVESYSGLKMSLILNNDVPIIKFYEKLGVEVEPLDCGPSVSNIAMVFAHYIKAPQIMLIGQDLAYTNGVRYADGGIHNHKVSNDDNLKKYGYKKVKDINGEDVYTKGDLIGIKNWFEEYLKVYKDEIKVYNCTEAGVPIKGTENMKFKEAIDKFCVDEFDIYNELKKICTSINKNKNDEFTNIMLEYNEEIKELLDLSEKRLKKLYELIDNYNEEIFSEDLKELLKMCVEIEDFDVFRVFVEPTGKNYIDAITMGINNKLGELKHLNDKNRTILNGMKLQYEYIHNCFKIVKFAFEKKDVEYAS</sequence>
<dbReference type="InterPro" id="IPR002826">
    <property type="entry name" value="MptE-like"/>
</dbReference>